<dbReference type="RefSeq" id="WP_006284589.1">
    <property type="nucleotide sequence ID" value="NZ_BALG01000026.1"/>
</dbReference>
<protein>
    <submittedName>
        <fullName evidence="2">Ribosomal protein L17</fullName>
    </submittedName>
</protein>
<proteinExistence type="predicted"/>
<sequence length="123" mass="14659">MIVKKGGHNLVQDERVMSMYKEGFSHVSAIVDRLNFFSKESFSILSDSYRETNEQQLEQIRKERLQLEIEIKYFLARANSKMMYLVELEEHLQELQRQFDEISKEALEEPGEEERGKRLEKEA</sequence>
<evidence type="ECO:0000313" key="3">
    <source>
        <dbReference type="Proteomes" id="UP000029453"/>
    </source>
</evidence>
<keyword evidence="2" id="KW-0687">Ribonucleoprotein</keyword>
<evidence type="ECO:0000313" key="2">
    <source>
        <dbReference type="EMBL" id="GAC41289.1"/>
    </source>
</evidence>
<reference evidence="2 3" key="1">
    <citation type="submission" date="2012-10" db="EMBL/GenBank/DDBJ databases">
        <title>Draft Genome Sequence of Paenibacillus popilliae ATCC 14706T.</title>
        <authorList>
            <person name="Iiyama K."/>
            <person name="Mori K."/>
            <person name="Mon H."/>
            <person name="Chieda Y."/>
            <person name="Lee J.M."/>
            <person name="Kusakabe T."/>
            <person name="Tashiro K."/>
            <person name="Asano S."/>
            <person name="Yasunaga-Aoki C."/>
            <person name="Shimizu S."/>
        </authorList>
    </citation>
    <scope>NUCLEOTIDE SEQUENCE [LARGE SCALE GENOMIC DNA]</scope>
    <source>
        <strain evidence="2 3">ATCC 14706</strain>
    </source>
</reference>
<dbReference type="GO" id="GO:0005840">
    <property type="term" value="C:ribosome"/>
    <property type="evidence" value="ECO:0007669"/>
    <property type="project" value="UniProtKB-KW"/>
</dbReference>
<dbReference type="AlphaFoldDB" id="M9LYQ6"/>
<dbReference type="EMBL" id="BALG01000026">
    <property type="protein sequence ID" value="GAC41289.1"/>
    <property type="molecule type" value="Genomic_DNA"/>
</dbReference>
<feature type="region of interest" description="Disordered" evidence="1">
    <location>
        <begin position="104"/>
        <end position="123"/>
    </location>
</feature>
<keyword evidence="2" id="KW-0689">Ribosomal protein</keyword>
<gene>
    <name evidence="2" type="ORF">PPOP_0639</name>
</gene>
<organism evidence="2 3">
    <name type="scientific">Paenibacillus popilliae ATCC 14706</name>
    <dbReference type="NCBI Taxonomy" id="1212764"/>
    <lineage>
        <taxon>Bacteria</taxon>
        <taxon>Bacillati</taxon>
        <taxon>Bacillota</taxon>
        <taxon>Bacilli</taxon>
        <taxon>Bacillales</taxon>
        <taxon>Paenibacillaceae</taxon>
        <taxon>Paenibacillus</taxon>
    </lineage>
</organism>
<accession>M9LYQ6</accession>
<name>M9LYQ6_PAEPP</name>
<dbReference type="Proteomes" id="UP000029453">
    <property type="component" value="Unassembled WGS sequence"/>
</dbReference>
<keyword evidence="3" id="KW-1185">Reference proteome</keyword>
<dbReference type="OrthoDB" id="2669761at2"/>
<comment type="caution">
    <text evidence="2">The sequence shown here is derived from an EMBL/GenBank/DDBJ whole genome shotgun (WGS) entry which is preliminary data.</text>
</comment>
<evidence type="ECO:0000256" key="1">
    <source>
        <dbReference type="SAM" id="MobiDB-lite"/>
    </source>
</evidence>